<protein>
    <submittedName>
        <fullName evidence="2">Uncharacterized protein</fullName>
    </submittedName>
</protein>
<organism evidence="1 2">
    <name type="scientific">Panagrolaimus davidi</name>
    <dbReference type="NCBI Taxonomy" id="227884"/>
    <lineage>
        <taxon>Eukaryota</taxon>
        <taxon>Metazoa</taxon>
        <taxon>Ecdysozoa</taxon>
        <taxon>Nematoda</taxon>
        <taxon>Chromadorea</taxon>
        <taxon>Rhabditida</taxon>
        <taxon>Tylenchina</taxon>
        <taxon>Panagrolaimomorpha</taxon>
        <taxon>Panagrolaimoidea</taxon>
        <taxon>Panagrolaimidae</taxon>
        <taxon>Panagrolaimus</taxon>
    </lineage>
</organism>
<proteinExistence type="predicted"/>
<name>A0A914PRT5_9BILA</name>
<dbReference type="WBParaSite" id="PDA_v2.g21333.t1">
    <property type="protein sequence ID" value="PDA_v2.g21333.t1"/>
    <property type="gene ID" value="PDA_v2.g21333"/>
</dbReference>
<evidence type="ECO:0000313" key="1">
    <source>
        <dbReference type="Proteomes" id="UP000887578"/>
    </source>
</evidence>
<dbReference type="Proteomes" id="UP000887578">
    <property type="component" value="Unplaced"/>
</dbReference>
<accession>A0A914PRT5</accession>
<keyword evidence="1" id="KW-1185">Reference proteome</keyword>
<evidence type="ECO:0000313" key="2">
    <source>
        <dbReference type="WBParaSite" id="PDA_v2.g21333.t1"/>
    </source>
</evidence>
<dbReference type="AlphaFoldDB" id="A0A914PRT5"/>
<reference evidence="2" key="1">
    <citation type="submission" date="2022-11" db="UniProtKB">
        <authorList>
            <consortium name="WormBaseParasite"/>
        </authorList>
    </citation>
    <scope>IDENTIFICATION</scope>
</reference>
<sequence length="140" mass="15608">MRVVFIPTNVQLSDIIGNGQIGYGYYVGYPYQRGLGWSQLLRSAMRYFLPIAREVGKEGLFAGANILTDLSQGNNLKNTLKKQGAKSAKVLLQKAADEIPQIGSGRKKRKKRVIIRKNDIIGKVVLNKAKKKRIDAFGPY</sequence>